<sequence length="79" mass="9115">MMKTLLDTGFFSYIQENMEGNKISKSNQIKDVYEDFIKTLFAFCKSSGDNMSICFVLNYTRIEFVSIQKKATECESGKK</sequence>
<gene>
    <name evidence="1" type="ORF">ACFO6W_06175</name>
</gene>
<protein>
    <submittedName>
        <fullName evidence="1">Uncharacterized protein</fullName>
    </submittedName>
</protein>
<comment type="caution">
    <text evidence="1">The sequence shown here is derived from an EMBL/GenBank/DDBJ whole genome shotgun (WGS) entry which is preliminary data.</text>
</comment>
<organism evidence="1 2">
    <name type="scientific">Dysgonomonas termitidis</name>
    <dbReference type="NCBI Taxonomy" id="1516126"/>
    <lineage>
        <taxon>Bacteria</taxon>
        <taxon>Pseudomonadati</taxon>
        <taxon>Bacteroidota</taxon>
        <taxon>Bacteroidia</taxon>
        <taxon>Bacteroidales</taxon>
        <taxon>Dysgonomonadaceae</taxon>
        <taxon>Dysgonomonas</taxon>
    </lineage>
</organism>
<accession>A0ABV9KTJ7</accession>
<reference evidence="2" key="1">
    <citation type="journal article" date="2019" name="Int. J. Syst. Evol. Microbiol.">
        <title>The Global Catalogue of Microorganisms (GCM) 10K type strain sequencing project: providing services to taxonomists for standard genome sequencing and annotation.</title>
        <authorList>
            <consortium name="The Broad Institute Genomics Platform"/>
            <consortium name="The Broad Institute Genome Sequencing Center for Infectious Disease"/>
            <person name="Wu L."/>
            <person name="Ma J."/>
        </authorList>
    </citation>
    <scope>NUCLEOTIDE SEQUENCE [LARGE SCALE GENOMIC DNA]</scope>
    <source>
        <strain evidence="2">CCUG 66188</strain>
    </source>
</reference>
<evidence type="ECO:0000313" key="1">
    <source>
        <dbReference type="EMBL" id="MFC4673271.1"/>
    </source>
</evidence>
<proteinExistence type="predicted"/>
<evidence type="ECO:0000313" key="2">
    <source>
        <dbReference type="Proteomes" id="UP001596023"/>
    </source>
</evidence>
<dbReference type="RefSeq" id="WP_379994510.1">
    <property type="nucleotide sequence ID" value="NZ_JBHSGN010000050.1"/>
</dbReference>
<keyword evidence="2" id="KW-1185">Reference proteome</keyword>
<name>A0ABV9KTJ7_9BACT</name>
<dbReference type="EMBL" id="JBHSGN010000050">
    <property type="protein sequence ID" value="MFC4673271.1"/>
    <property type="molecule type" value="Genomic_DNA"/>
</dbReference>
<dbReference type="Proteomes" id="UP001596023">
    <property type="component" value="Unassembled WGS sequence"/>
</dbReference>